<dbReference type="Proteomes" id="UP000186308">
    <property type="component" value="Unassembled WGS sequence"/>
</dbReference>
<evidence type="ECO:0000313" key="1">
    <source>
        <dbReference type="EMBL" id="SIR12697.1"/>
    </source>
</evidence>
<gene>
    <name evidence="1" type="ORF">SAMN05421828_11643</name>
</gene>
<keyword evidence="2" id="KW-1185">Reference proteome</keyword>
<dbReference type="AlphaFoldDB" id="A0A8G2CLZ2"/>
<dbReference type="EMBL" id="FTNE01000016">
    <property type="protein sequence ID" value="SIR12697.1"/>
    <property type="molecule type" value="Genomic_DNA"/>
</dbReference>
<name>A0A8G2CLZ2_ACIRU</name>
<organism evidence="1 2">
    <name type="scientific">Acidiphilium rubrum</name>
    <dbReference type="NCBI Taxonomy" id="526"/>
    <lineage>
        <taxon>Bacteria</taxon>
        <taxon>Pseudomonadati</taxon>
        <taxon>Pseudomonadota</taxon>
        <taxon>Alphaproteobacteria</taxon>
        <taxon>Acetobacterales</taxon>
        <taxon>Acidocellaceae</taxon>
        <taxon>Acidiphilium</taxon>
    </lineage>
</organism>
<protein>
    <submittedName>
        <fullName evidence="1">Uncharacterized protein</fullName>
    </submittedName>
</protein>
<proteinExistence type="predicted"/>
<evidence type="ECO:0000313" key="2">
    <source>
        <dbReference type="Proteomes" id="UP000186308"/>
    </source>
</evidence>
<dbReference type="RefSeq" id="WP_035230091.1">
    <property type="nucleotide sequence ID" value="NZ_FTNE01000016.1"/>
</dbReference>
<comment type="caution">
    <text evidence="1">The sequence shown here is derived from an EMBL/GenBank/DDBJ whole genome shotgun (WGS) entry which is preliminary data.</text>
</comment>
<sequence>MIEVVFGGAVGPEDAVLIEGDAPAPAAAAVARFVVPDHPLHGVGCACCAPRGPASEALARLFLARARGEVAWFARVVVLAGDDGVALVLAALAGDAVTRARFRGVAISSD</sequence>
<reference evidence="1 2" key="1">
    <citation type="submission" date="2017-01" db="EMBL/GenBank/DDBJ databases">
        <authorList>
            <person name="Varghese N."/>
            <person name="Submissions S."/>
        </authorList>
    </citation>
    <scope>NUCLEOTIDE SEQUENCE [LARGE SCALE GENOMIC DNA]</scope>
    <source>
        <strain evidence="1 2">ATCC 35905</strain>
    </source>
</reference>
<accession>A0A8G2CLZ2</accession>